<comment type="caution">
    <text evidence="1">The sequence shown here is derived from an EMBL/GenBank/DDBJ whole genome shotgun (WGS) entry which is preliminary data.</text>
</comment>
<dbReference type="Proteomes" id="UP001161017">
    <property type="component" value="Unassembled WGS sequence"/>
</dbReference>
<dbReference type="EMBL" id="JAPUFD010000016">
    <property type="protein sequence ID" value="MDI1491886.1"/>
    <property type="molecule type" value="Genomic_DNA"/>
</dbReference>
<protein>
    <submittedName>
        <fullName evidence="1">Uncharacterized protein</fullName>
    </submittedName>
</protein>
<dbReference type="AlphaFoldDB" id="A0AA43QSL6"/>
<name>A0AA43QSL6_9LECA</name>
<organism evidence="1 2">
    <name type="scientific">Ramalina farinacea</name>
    <dbReference type="NCBI Taxonomy" id="258253"/>
    <lineage>
        <taxon>Eukaryota</taxon>
        <taxon>Fungi</taxon>
        <taxon>Dikarya</taxon>
        <taxon>Ascomycota</taxon>
        <taxon>Pezizomycotina</taxon>
        <taxon>Lecanoromycetes</taxon>
        <taxon>OSLEUM clade</taxon>
        <taxon>Lecanoromycetidae</taxon>
        <taxon>Lecanorales</taxon>
        <taxon>Lecanorineae</taxon>
        <taxon>Ramalinaceae</taxon>
        <taxon>Ramalina</taxon>
    </lineage>
</organism>
<gene>
    <name evidence="1" type="ORF">OHK93_003097</name>
</gene>
<evidence type="ECO:0000313" key="1">
    <source>
        <dbReference type="EMBL" id="MDI1491886.1"/>
    </source>
</evidence>
<keyword evidence="2" id="KW-1185">Reference proteome</keyword>
<accession>A0AA43QSL6</accession>
<proteinExistence type="predicted"/>
<evidence type="ECO:0000313" key="2">
    <source>
        <dbReference type="Proteomes" id="UP001161017"/>
    </source>
</evidence>
<reference evidence="1" key="1">
    <citation type="journal article" date="2023" name="Genome Biol. Evol.">
        <title>First Whole Genome Sequence and Flow Cytometry Genome Size Data for the Lichen-Forming Fungus Ramalina farinacea (Ascomycota).</title>
        <authorList>
            <person name="Llewellyn T."/>
            <person name="Mian S."/>
            <person name="Hill R."/>
            <person name="Leitch I.J."/>
            <person name="Gaya E."/>
        </authorList>
    </citation>
    <scope>NUCLEOTIDE SEQUENCE</scope>
    <source>
        <strain evidence="1">LIQ254RAFAR</strain>
    </source>
</reference>
<sequence>MSVYSSATTSPLDLVQFFKQDLEQTSDHISLSKMYEYISELQECSLYASKLYDTANLVIIAKERQQTLDAEFKMGLAFLATAFPLMANKEPLYRAFLELCQYIQHRQNQIDSIKAFAVKMQKETIALASQDLRLWKTFQTLVDEDGDVGEEFTEAYPDSSKREYNNAGLERMCDIYDQCEDMKEAILEEVEEFIAAMAHMLVKYDETAARIAREGRGTQASLLLQNTASLLRSGLMQAGIPYELMDHPYDRHYLRAIRKFFHQWTEEEENILAHGFMQMFCFVAPWGENGSASANTRS</sequence>